<dbReference type="GO" id="GO:0016020">
    <property type="term" value="C:membrane"/>
    <property type="evidence" value="ECO:0007669"/>
    <property type="project" value="TreeGrafter"/>
</dbReference>
<gene>
    <name evidence="3" type="ORF">CVIRNUC_002707</name>
</gene>
<reference evidence="3 4" key="1">
    <citation type="submission" date="2023-10" db="EMBL/GenBank/DDBJ databases">
        <authorList>
            <person name="Maclean D."/>
            <person name="Macfadyen A."/>
        </authorList>
    </citation>
    <scope>NUCLEOTIDE SEQUENCE [LARGE SCALE GENOMIC DNA]</scope>
</reference>
<comment type="caution">
    <text evidence="3">The sequence shown here is derived from an EMBL/GenBank/DDBJ whole genome shotgun (WGS) entry which is preliminary data.</text>
</comment>
<dbReference type="InterPro" id="IPR037239">
    <property type="entry name" value="OSBP_sf"/>
</dbReference>
<proteinExistence type="inferred from homology"/>
<feature type="compositionally biased region" description="Basic and acidic residues" evidence="2">
    <location>
        <begin position="152"/>
        <end position="162"/>
    </location>
</feature>
<accession>A0AAV1I0Z1</accession>
<feature type="compositionally biased region" description="Polar residues" evidence="2">
    <location>
        <begin position="67"/>
        <end position="77"/>
    </location>
</feature>
<protein>
    <recommendedName>
        <fullName evidence="5">Oxysterol-binding protein</fullName>
    </recommendedName>
</protein>
<keyword evidence="4" id="KW-1185">Reference proteome</keyword>
<dbReference type="Gene3D" id="3.30.70.3490">
    <property type="match status" value="1"/>
</dbReference>
<dbReference type="AlphaFoldDB" id="A0AAV1I0Z1"/>
<dbReference type="Pfam" id="PF01237">
    <property type="entry name" value="Oxysterol_BP"/>
    <property type="match status" value="1"/>
</dbReference>
<evidence type="ECO:0000313" key="4">
    <source>
        <dbReference type="Proteomes" id="UP001314263"/>
    </source>
</evidence>
<name>A0AAV1I0Z1_9CHLO</name>
<feature type="region of interest" description="Disordered" evidence="2">
    <location>
        <begin position="34"/>
        <end position="162"/>
    </location>
</feature>
<dbReference type="PANTHER" id="PTHR10972">
    <property type="entry name" value="OXYSTEROL-BINDING PROTEIN-RELATED"/>
    <property type="match status" value="1"/>
</dbReference>
<dbReference type="Proteomes" id="UP001314263">
    <property type="component" value="Unassembled WGS sequence"/>
</dbReference>
<dbReference type="SUPFAM" id="SSF144000">
    <property type="entry name" value="Oxysterol-binding protein-like"/>
    <property type="match status" value="1"/>
</dbReference>
<dbReference type="Gene3D" id="2.40.160.120">
    <property type="match status" value="1"/>
</dbReference>
<dbReference type="GO" id="GO:0005829">
    <property type="term" value="C:cytosol"/>
    <property type="evidence" value="ECO:0007669"/>
    <property type="project" value="TreeGrafter"/>
</dbReference>
<evidence type="ECO:0008006" key="5">
    <source>
        <dbReference type="Google" id="ProtNLM"/>
    </source>
</evidence>
<dbReference type="InterPro" id="IPR000648">
    <property type="entry name" value="Oxysterol-bd"/>
</dbReference>
<dbReference type="FunFam" id="2.40.160.120:FF:000001">
    <property type="entry name" value="Oxysterol-binding protein"/>
    <property type="match status" value="1"/>
</dbReference>
<sequence length="573" mass="64606">MARQRKGGWLCCFRPKVAEASNGESALKEASSAVTVVKEDSANETSFARASAASSRAPSDDLESFGSPASSYVTCFSEQDPHDILDTHRPSSQRSLDALTPRQSPEKLDASSAAERSSAEARSTPLTHPSSSPALSPDEEAEAELEEQQASLRERTLSVGKKAEAAGLTPRWLHTELGKVPEKRRGSLPEPKQKLPSINIFNIVRDWIGKDLHKLSLPVYVNEPLTDLQRRAEAFEASELLDQAALAPFESVERLTLVAAFAISMYNTIKRVQKPFKNLQQSTYELVYPEKGIRAIGEKLRHIPMVHVMHCEGRGWDFSGNDEFYMHLRGNHAQIRPVGELSVKFHDGDEYVWSTATTYINNLLVGKRNLDHRGNFEVVNMATNDAFQCSIKEPFFARSRHEVNGHLERNGQPVDGITVSGAWDKQLWAGYPDGTRKLLWKASPPYQPDALFPLSKWALELNELTPEMRAKLPPTDDRLRPDMRLFEHGLFHEANDEKMRLEEKQRQERTAAEDAGAPWQPRWFEQVPGGRRGYETWRYKGGYWEARESGNWDGIRHIYGDGPKGFTAPELLY</sequence>
<evidence type="ECO:0000256" key="2">
    <source>
        <dbReference type="SAM" id="MobiDB-lite"/>
    </source>
</evidence>
<evidence type="ECO:0000256" key="1">
    <source>
        <dbReference type="ARBA" id="ARBA00008842"/>
    </source>
</evidence>
<feature type="compositionally biased region" description="Low complexity" evidence="2">
    <location>
        <begin position="110"/>
        <end position="136"/>
    </location>
</feature>
<dbReference type="GO" id="GO:0120009">
    <property type="term" value="P:intermembrane lipid transfer"/>
    <property type="evidence" value="ECO:0007669"/>
    <property type="project" value="UniProtKB-ARBA"/>
</dbReference>
<dbReference type="PANTHER" id="PTHR10972:SF96">
    <property type="entry name" value="OXYSTEROL-BINDING PROTEIN-RELATED PROTEIN 1A-RELATED"/>
    <property type="match status" value="1"/>
</dbReference>
<evidence type="ECO:0000313" key="3">
    <source>
        <dbReference type="EMBL" id="CAK0759568.1"/>
    </source>
</evidence>
<organism evidence="3 4">
    <name type="scientific">Coccomyxa viridis</name>
    <dbReference type="NCBI Taxonomy" id="1274662"/>
    <lineage>
        <taxon>Eukaryota</taxon>
        <taxon>Viridiplantae</taxon>
        <taxon>Chlorophyta</taxon>
        <taxon>core chlorophytes</taxon>
        <taxon>Trebouxiophyceae</taxon>
        <taxon>Trebouxiophyceae incertae sedis</taxon>
        <taxon>Coccomyxaceae</taxon>
        <taxon>Coccomyxa</taxon>
    </lineage>
</organism>
<feature type="compositionally biased region" description="Basic and acidic residues" evidence="2">
    <location>
        <begin position="79"/>
        <end position="89"/>
    </location>
</feature>
<feature type="compositionally biased region" description="Acidic residues" evidence="2">
    <location>
        <begin position="137"/>
        <end position="147"/>
    </location>
</feature>
<dbReference type="GO" id="GO:0032934">
    <property type="term" value="F:sterol binding"/>
    <property type="evidence" value="ECO:0007669"/>
    <property type="project" value="TreeGrafter"/>
</dbReference>
<feature type="compositionally biased region" description="Low complexity" evidence="2">
    <location>
        <begin position="46"/>
        <end position="57"/>
    </location>
</feature>
<comment type="similarity">
    <text evidence="1">Belongs to the OSBP family.</text>
</comment>
<dbReference type="EMBL" id="CAUYUE010000003">
    <property type="protein sequence ID" value="CAK0759568.1"/>
    <property type="molecule type" value="Genomic_DNA"/>
</dbReference>